<dbReference type="PANTHER" id="PTHR23150">
    <property type="entry name" value="SULFATASE MODIFYING FACTOR 1, 2"/>
    <property type="match status" value="1"/>
</dbReference>
<dbReference type="Proteomes" id="UP000707356">
    <property type="component" value="Unassembled WGS sequence"/>
</dbReference>
<dbReference type="InterPro" id="IPR005532">
    <property type="entry name" value="SUMF_dom"/>
</dbReference>
<name>A0A951PB69_9CYAN</name>
<organism evidence="2 3">
    <name type="scientific">Pegethrix bostrychoides GSE-TBD4-15B</name>
    <dbReference type="NCBI Taxonomy" id="2839662"/>
    <lineage>
        <taxon>Bacteria</taxon>
        <taxon>Bacillati</taxon>
        <taxon>Cyanobacteriota</taxon>
        <taxon>Cyanophyceae</taxon>
        <taxon>Oculatellales</taxon>
        <taxon>Oculatellaceae</taxon>
        <taxon>Pegethrix</taxon>
    </lineage>
</organism>
<feature type="domain" description="Sulfatase-modifying factor enzyme-like" evidence="1">
    <location>
        <begin position="26"/>
        <end position="253"/>
    </location>
</feature>
<dbReference type="AlphaFoldDB" id="A0A951PB69"/>
<dbReference type="InterPro" id="IPR016187">
    <property type="entry name" value="CTDL_fold"/>
</dbReference>
<dbReference type="PANTHER" id="PTHR23150:SF19">
    <property type="entry name" value="FORMYLGLYCINE-GENERATING ENZYME"/>
    <property type="match status" value="1"/>
</dbReference>
<dbReference type="InterPro" id="IPR042095">
    <property type="entry name" value="SUMF_sf"/>
</dbReference>
<dbReference type="InterPro" id="IPR051043">
    <property type="entry name" value="Sulfatase_Mod_Factor_Kinase"/>
</dbReference>
<evidence type="ECO:0000313" key="3">
    <source>
        <dbReference type="Proteomes" id="UP000707356"/>
    </source>
</evidence>
<dbReference type="GO" id="GO:0120147">
    <property type="term" value="F:formylglycine-generating oxidase activity"/>
    <property type="evidence" value="ECO:0007669"/>
    <property type="project" value="TreeGrafter"/>
</dbReference>
<protein>
    <submittedName>
        <fullName evidence="2">Formylglycine-generating enzyme family protein</fullName>
    </submittedName>
</protein>
<dbReference type="SUPFAM" id="SSF56436">
    <property type="entry name" value="C-type lectin-like"/>
    <property type="match status" value="1"/>
</dbReference>
<evidence type="ECO:0000313" key="2">
    <source>
        <dbReference type="EMBL" id="MBW4465474.1"/>
    </source>
</evidence>
<gene>
    <name evidence="2" type="ORF">KME07_08535</name>
</gene>
<comment type="caution">
    <text evidence="2">The sequence shown here is derived from an EMBL/GenBank/DDBJ whole genome shotgun (WGS) entry which is preliminary data.</text>
</comment>
<dbReference type="Gene3D" id="3.90.1580.10">
    <property type="entry name" value="paralog of FGE (formylglycine-generating enzyme)"/>
    <property type="match status" value="1"/>
</dbReference>
<reference evidence="2" key="1">
    <citation type="submission" date="2021-05" db="EMBL/GenBank/DDBJ databases">
        <authorList>
            <person name="Pietrasiak N."/>
            <person name="Ward R."/>
            <person name="Stajich J.E."/>
            <person name="Kurbessoian T."/>
        </authorList>
    </citation>
    <scope>NUCLEOTIDE SEQUENCE</scope>
    <source>
        <strain evidence="2">GSE-TBD4-15B</strain>
    </source>
</reference>
<proteinExistence type="predicted"/>
<dbReference type="Pfam" id="PF03781">
    <property type="entry name" value="FGE-sulfatase"/>
    <property type="match status" value="1"/>
</dbReference>
<dbReference type="EMBL" id="JAHHHV010000044">
    <property type="protein sequence ID" value="MBW4465474.1"/>
    <property type="molecule type" value="Genomic_DNA"/>
</dbReference>
<reference evidence="2" key="2">
    <citation type="journal article" date="2022" name="Microbiol. Resour. Announc.">
        <title>Metagenome Sequencing to Explore Phylogenomics of Terrestrial Cyanobacteria.</title>
        <authorList>
            <person name="Ward R.D."/>
            <person name="Stajich J.E."/>
            <person name="Johansen J.R."/>
            <person name="Huntemann M."/>
            <person name="Clum A."/>
            <person name="Foster B."/>
            <person name="Foster B."/>
            <person name="Roux S."/>
            <person name="Palaniappan K."/>
            <person name="Varghese N."/>
            <person name="Mukherjee S."/>
            <person name="Reddy T.B.K."/>
            <person name="Daum C."/>
            <person name="Copeland A."/>
            <person name="Chen I.A."/>
            <person name="Ivanova N.N."/>
            <person name="Kyrpides N.C."/>
            <person name="Shapiro N."/>
            <person name="Eloe-Fadrosh E.A."/>
            <person name="Pietrasiak N."/>
        </authorList>
    </citation>
    <scope>NUCLEOTIDE SEQUENCE</scope>
    <source>
        <strain evidence="2">GSE-TBD4-15B</strain>
    </source>
</reference>
<sequence>MVKLVAQRTTGTAKYFTEDLNGVALEMVLIPSGSFEMGAPEGELESDNDERPQHIVTVPQFFMGKYPVTQAQYEAIIGENPSNFKGDNRPVERVSWHDAVKFCEQLSQRTGRTYRLPSEAEWEYACRAGTKTAFHFGQTISPEFANYNGRRVYGDGFEGKDSQETTPVGSFGVANRFGLYDMHGNVWEWCEDHWHDNFEGAPEGGSAWTKGGDSSSRVLRGGSWYDVPQGCRSAYRFYSDPGSADNDCGFRVVSSASRTS</sequence>
<accession>A0A951PB69</accession>
<evidence type="ECO:0000259" key="1">
    <source>
        <dbReference type="Pfam" id="PF03781"/>
    </source>
</evidence>